<protein>
    <submittedName>
        <fullName evidence="2">Uncharacterized protein</fullName>
    </submittedName>
</protein>
<name>A0A8T6QXE1_9CYAN</name>
<organism evidence="2">
    <name type="scientific">Lyngbya confervoides BDU141951</name>
    <dbReference type="NCBI Taxonomy" id="1574623"/>
    <lineage>
        <taxon>Bacteria</taxon>
        <taxon>Bacillati</taxon>
        <taxon>Cyanobacteriota</taxon>
        <taxon>Cyanophyceae</taxon>
        <taxon>Oscillatoriophycideae</taxon>
        <taxon>Oscillatoriales</taxon>
        <taxon>Microcoleaceae</taxon>
        <taxon>Lyngbya</taxon>
    </lineage>
</organism>
<evidence type="ECO:0000313" key="2">
    <source>
        <dbReference type="EMBL" id="NEV69997.1"/>
    </source>
</evidence>
<feature type="region of interest" description="Disordered" evidence="1">
    <location>
        <begin position="40"/>
        <end position="63"/>
    </location>
</feature>
<reference evidence="2" key="3">
    <citation type="submission" date="2020-02" db="EMBL/GenBank/DDBJ databases">
        <authorList>
            <person name="Sarangi A.N."/>
            <person name="Ghosh S."/>
            <person name="Mukherjee M."/>
            <person name="Tripathy S."/>
        </authorList>
    </citation>
    <scope>NUCLEOTIDE SEQUENCE</scope>
    <source>
        <strain evidence="2">BDU141951</strain>
    </source>
</reference>
<reference evidence="2" key="1">
    <citation type="submission" date="2014-11" db="EMBL/GenBank/DDBJ databases">
        <authorList>
            <person name="Malar M.C."/>
            <person name="Sen D."/>
            <person name="Tripathy S."/>
        </authorList>
    </citation>
    <scope>NUCLEOTIDE SEQUENCE</scope>
    <source>
        <strain evidence="2">BDU141951</strain>
    </source>
</reference>
<proteinExistence type="predicted"/>
<sequence length="63" mass="6651">MKSLLIQLLVLPRGLLFLGLLCSASLVLLSIPTETLADGGGDEFPGQRRGGGTHFTVQATDVR</sequence>
<reference evidence="2" key="2">
    <citation type="journal article" date="2015" name="Genome Announc.">
        <title>Draft Genome Sequence of Filamentous Marine Cyanobacterium Lyngbya confervoides Strain BDU141951.</title>
        <authorList>
            <person name="Chandrababunaidu M.M."/>
            <person name="Sen D."/>
            <person name="Tripathy S."/>
        </authorList>
    </citation>
    <scope>NUCLEOTIDE SEQUENCE</scope>
    <source>
        <strain evidence="2">BDU141951</strain>
    </source>
</reference>
<dbReference type="AlphaFoldDB" id="A0A8T6QXE1"/>
<accession>A0A8T6QXE1</accession>
<dbReference type="EMBL" id="JTHE02000003">
    <property type="protein sequence ID" value="NEV69997.1"/>
    <property type="molecule type" value="Genomic_DNA"/>
</dbReference>
<gene>
    <name evidence="2" type="ORF">QQ91_023165</name>
</gene>
<comment type="caution">
    <text evidence="2">The sequence shown here is derived from an EMBL/GenBank/DDBJ whole genome shotgun (WGS) entry which is preliminary data.</text>
</comment>
<evidence type="ECO:0000256" key="1">
    <source>
        <dbReference type="SAM" id="MobiDB-lite"/>
    </source>
</evidence>
<feature type="compositionally biased region" description="Gly residues" evidence="1">
    <location>
        <begin position="40"/>
        <end position="53"/>
    </location>
</feature>